<dbReference type="Proteomes" id="UP000254255">
    <property type="component" value="Unassembled WGS sequence"/>
</dbReference>
<proteinExistence type="predicted"/>
<dbReference type="AlphaFoldDB" id="A0A377C8G2"/>
<organism evidence="1 2">
    <name type="scientific">Escherichia coli</name>
    <dbReference type="NCBI Taxonomy" id="562"/>
    <lineage>
        <taxon>Bacteria</taxon>
        <taxon>Pseudomonadati</taxon>
        <taxon>Pseudomonadota</taxon>
        <taxon>Gammaproteobacteria</taxon>
        <taxon>Enterobacterales</taxon>
        <taxon>Enterobacteriaceae</taxon>
        <taxon>Escherichia</taxon>
    </lineage>
</organism>
<dbReference type="GO" id="GO:0016853">
    <property type="term" value="F:isomerase activity"/>
    <property type="evidence" value="ECO:0007669"/>
    <property type="project" value="UniProtKB-KW"/>
</dbReference>
<accession>A0A377C8G2</accession>
<protein>
    <submittedName>
        <fullName evidence="1">DNA gyrase subunit B</fullName>
        <ecNumber evidence="1">5.99.1.3</ecNumber>
    </submittedName>
</protein>
<sequence length="47" mass="4970">MDKEGYSKKAKVSATGDDAREGLIAVVSGKSAGPEILLPDQRQTGFF</sequence>
<gene>
    <name evidence="1" type="primary">gyrB_3</name>
    <name evidence="1" type="ORF">NCTC13148_04021</name>
</gene>
<reference evidence="1 2" key="1">
    <citation type="submission" date="2018-06" db="EMBL/GenBank/DDBJ databases">
        <authorList>
            <consortium name="Pathogen Informatics"/>
            <person name="Doyle S."/>
        </authorList>
    </citation>
    <scope>NUCLEOTIDE SEQUENCE [LARGE SCALE GENOMIC DNA]</scope>
    <source>
        <strain evidence="1 2">NCTC13148</strain>
    </source>
</reference>
<dbReference type="EC" id="5.99.1.3" evidence="1"/>
<dbReference type="EMBL" id="UGET01000004">
    <property type="protein sequence ID" value="STL87564.1"/>
    <property type="molecule type" value="Genomic_DNA"/>
</dbReference>
<name>A0A377C8G2_ECOLX</name>
<evidence type="ECO:0000313" key="2">
    <source>
        <dbReference type="Proteomes" id="UP000254255"/>
    </source>
</evidence>
<evidence type="ECO:0000313" key="1">
    <source>
        <dbReference type="EMBL" id="STL87564.1"/>
    </source>
</evidence>
<keyword evidence="1" id="KW-0413">Isomerase</keyword>